<keyword evidence="1" id="KW-0732">Signal</keyword>
<dbReference type="Gene3D" id="2.70.70.10">
    <property type="entry name" value="Glucose Permease (Domain IIA)"/>
    <property type="match status" value="1"/>
</dbReference>
<dbReference type="InterPro" id="IPR016047">
    <property type="entry name" value="M23ase_b-sheet_dom"/>
</dbReference>
<reference evidence="4 5" key="1">
    <citation type="submission" date="2015-10" db="EMBL/GenBank/DDBJ databases">
        <title>Erysipelothrix larvae sp. LV19 isolated from the larval gut of the rhinoceros beetle, Trypoxylus dichotomus.</title>
        <authorList>
            <person name="Lim S."/>
            <person name="Kim B.-C."/>
        </authorList>
    </citation>
    <scope>NUCLEOTIDE SEQUENCE [LARGE SCALE GENOMIC DNA]</scope>
    <source>
        <strain evidence="4 5">LV19</strain>
    </source>
</reference>
<dbReference type="Pfam" id="PF01476">
    <property type="entry name" value="LysM"/>
    <property type="match status" value="1"/>
</dbReference>
<dbReference type="InterPro" id="IPR050570">
    <property type="entry name" value="Cell_wall_metabolism_enzyme"/>
</dbReference>
<name>A0A0X8H0S0_9FIRM</name>
<evidence type="ECO:0000256" key="1">
    <source>
        <dbReference type="ARBA" id="ARBA00022729"/>
    </source>
</evidence>
<dbReference type="KEGG" id="erl:AOC36_07135"/>
<dbReference type="PANTHER" id="PTHR21666:SF270">
    <property type="entry name" value="MUREIN HYDROLASE ACTIVATOR ENVC"/>
    <property type="match status" value="1"/>
</dbReference>
<feature type="domain" description="LysM" evidence="3">
    <location>
        <begin position="227"/>
        <end position="274"/>
    </location>
</feature>
<accession>A0A0X8H0S0</accession>
<dbReference type="InterPro" id="IPR011098">
    <property type="entry name" value="G5_dom"/>
</dbReference>
<protein>
    <recommendedName>
        <fullName evidence="6">G5 domain-containing protein</fullName>
    </recommendedName>
</protein>
<dbReference type="Gene3D" id="2.20.230.10">
    <property type="entry name" value="Resuscitation-promoting factor rpfb"/>
    <property type="match status" value="1"/>
</dbReference>
<dbReference type="CDD" id="cd12797">
    <property type="entry name" value="M23_peptidase"/>
    <property type="match status" value="1"/>
</dbReference>
<feature type="domain" description="G5" evidence="2">
    <location>
        <begin position="282"/>
        <end position="362"/>
    </location>
</feature>
<dbReference type="Gene3D" id="3.10.350.10">
    <property type="entry name" value="LysM domain"/>
    <property type="match status" value="1"/>
</dbReference>
<gene>
    <name evidence="4" type="ORF">AOC36_07135</name>
</gene>
<evidence type="ECO:0000259" key="3">
    <source>
        <dbReference type="PROSITE" id="PS51782"/>
    </source>
</evidence>
<dbReference type="Pfam" id="PF01551">
    <property type="entry name" value="Peptidase_M23"/>
    <property type="match status" value="1"/>
</dbReference>
<evidence type="ECO:0000259" key="2">
    <source>
        <dbReference type="PROSITE" id="PS51109"/>
    </source>
</evidence>
<evidence type="ECO:0000313" key="5">
    <source>
        <dbReference type="Proteomes" id="UP000063781"/>
    </source>
</evidence>
<keyword evidence="5" id="KW-1185">Reference proteome</keyword>
<dbReference type="InterPro" id="IPR011055">
    <property type="entry name" value="Dup_hybrid_motif"/>
</dbReference>
<dbReference type="STRING" id="1514105.AOC36_07135"/>
<dbReference type="Pfam" id="PF07501">
    <property type="entry name" value="G5"/>
    <property type="match status" value="1"/>
</dbReference>
<dbReference type="AlphaFoldDB" id="A0A0X8H0S0"/>
<dbReference type="GO" id="GO:0004222">
    <property type="term" value="F:metalloendopeptidase activity"/>
    <property type="evidence" value="ECO:0007669"/>
    <property type="project" value="TreeGrafter"/>
</dbReference>
<dbReference type="SMART" id="SM01208">
    <property type="entry name" value="G5"/>
    <property type="match status" value="1"/>
</dbReference>
<evidence type="ECO:0008006" key="6">
    <source>
        <dbReference type="Google" id="ProtNLM"/>
    </source>
</evidence>
<proteinExistence type="predicted"/>
<dbReference type="InterPro" id="IPR018392">
    <property type="entry name" value="LysM"/>
</dbReference>
<dbReference type="PROSITE" id="PS51782">
    <property type="entry name" value="LYSM"/>
    <property type="match status" value="1"/>
</dbReference>
<sequence length="493" mass="55190">MIGILGFSVILGVMTEVNKRDKDTLNSMYGIQRSSESVFSQDVISQLSNPYVATQLYHKNQLVGIITDESQINAYLNEIYTADFEAHFPNSQLNYSDDIYTVEHKSYNVYENIDQQIVGYLSENNLLSIKANKIEFSNGAVIYCKNLEDFENARNTFISGYVSGEELSILASGETVPNLNDYGTKTVGFEVLESLVFSEGYAPLDDIKTNEKEILNFLSFGYDFESKSYTVEEFDTIEGIAWLNQMSSQQLLSINSDQLKSINQVLKPGTQLEVTRINSPLTVRVTQQRLTSETLYPESTLYIEDPSLREGLTRVSQAGKLGSEDVLYEDVYENDIAVSSKRLSSKTTVEPVREVIYVGTYVEPRVGTGNFRMPMINSKISCGWGCYAGHQGIDIQSRSNRGYGPIYASDRGVVETNTYQSGYGYYVVINHNNGYKTLYAHLDSPGYFRVGQTVLQGEQIGYVGMTGITTGPHLHFEIIVNGVRRNPCGYLSC</sequence>
<dbReference type="EMBL" id="CP013213">
    <property type="protein sequence ID" value="AMC93764.1"/>
    <property type="molecule type" value="Genomic_DNA"/>
</dbReference>
<dbReference type="SMART" id="SM00257">
    <property type="entry name" value="LysM"/>
    <property type="match status" value="1"/>
</dbReference>
<dbReference type="PANTHER" id="PTHR21666">
    <property type="entry name" value="PEPTIDASE-RELATED"/>
    <property type="match status" value="1"/>
</dbReference>
<dbReference type="SUPFAM" id="SSF51261">
    <property type="entry name" value="Duplicated hybrid motif"/>
    <property type="match status" value="1"/>
</dbReference>
<dbReference type="InterPro" id="IPR036779">
    <property type="entry name" value="LysM_dom_sf"/>
</dbReference>
<evidence type="ECO:0000313" key="4">
    <source>
        <dbReference type="EMBL" id="AMC93764.1"/>
    </source>
</evidence>
<dbReference type="Proteomes" id="UP000063781">
    <property type="component" value="Chromosome"/>
</dbReference>
<organism evidence="4 5">
    <name type="scientific">Erysipelothrix larvae</name>
    <dbReference type="NCBI Taxonomy" id="1514105"/>
    <lineage>
        <taxon>Bacteria</taxon>
        <taxon>Bacillati</taxon>
        <taxon>Bacillota</taxon>
        <taxon>Erysipelotrichia</taxon>
        <taxon>Erysipelotrichales</taxon>
        <taxon>Erysipelotrichaceae</taxon>
        <taxon>Erysipelothrix</taxon>
    </lineage>
</organism>
<dbReference type="PROSITE" id="PS51109">
    <property type="entry name" value="G5"/>
    <property type="match status" value="1"/>
</dbReference>